<feature type="region of interest" description="Disordered" evidence="2">
    <location>
        <begin position="1146"/>
        <end position="1173"/>
    </location>
</feature>
<feature type="compositionally biased region" description="Basic and acidic residues" evidence="2">
    <location>
        <begin position="76"/>
        <end position="85"/>
    </location>
</feature>
<dbReference type="GO" id="GO:0006355">
    <property type="term" value="P:regulation of DNA-templated transcription"/>
    <property type="evidence" value="ECO:0007669"/>
    <property type="project" value="TreeGrafter"/>
</dbReference>
<feature type="coiled-coil region" evidence="1">
    <location>
        <begin position="990"/>
        <end position="1021"/>
    </location>
</feature>
<dbReference type="Pfam" id="PF09103">
    <property type="entry name" value="BRCA-2_OB1"/>
    <property type="match status" value="1"/>
</dbReference>
<evidence type="ECO:0000256" key="2">
    <source>
        <dbReference type="SAM" id="MobiDB-lite"/>
    </source>
</evidence>
<protein>
    <submittedName>
        <fullName evidence="5">Rad51-associated protein brh2</fullName>
    </submittedName>
</protein>
<accession>A0A0F7SLK9</accession>
<dbReference type="GO" id="GO:0000724">
    <property type="term" value="P:double-strand break repair via homologous recombination"/>
    <property type="evidence" value="ECO:0007669"/>
    <property type="project" value="InterPro"/>
</dbReference>
<dbReference type="InterPro" id="IPR015252">
    <property type="entry name" value="BRCA2_hlx"/>
</dbReference>
<proteinExistence type="predicted"/>
<dbReference type="AlphaFoldDB" id="A0A0F7SLK9"/>
<dbReference type="EMBL" id="LN483249">
    <property type="protein sequence ID" value="CDZ97877.1"/>
    <property type="molecule type" value="Genomic_DNA"/>
</dbReference>
<feature type="compositionally biased region" description="Low complexity" evidence="2">
    <location>
        <begin position="463"/>
        <end position="520"/>
    </location>
</feature>
<sequence length="1173" mass="126388">MSGSALSPGQTTLPNLALSPSVGLATTQEDPTFLSPSPPSSSTSSPLTDCDDLPDLAQVDLELIPATDHPSPQNSPKDRSPKPDAGKQAQSESLADGIYAAEKQLESSSSPTFVPVLQTTTNHEGALSTRPPNPTRVSVLPNLLAHATIDSPSESQPSSLPLDNEHSLLSSFPKSNSPLIGTLPASTHQFVPPIIPCSSNASPSSTLATENIPIPSDYSALVHGINMDIDSDELIPSSPVKEPRTFSDRTAPAHDFSALLAGIDMDDFETDEPLPSSQPNERSQLLEVIEPKGKGKRVSLEGNWSKEGEAQNKDSHIGDLSESKRRKVDEEYHIEEEDEEALGLDLTQHPTDPVDVPASAFVGFQTGGGKAFKAPSQAALLAAAKLIESDLDTDIQKMLGLVSRGESSSQPIRPTGLRPAQLPTTTLVSSSSSTTSSRPIHRPTMTSLSSSNRSIQPVPPSDTLSEPPSSAPSSIQPSSSSTNPSSIPPSSSTPVRPTTFRIPSVPLSISTTTTSSGTPIRKPFLTGHLQTSSRPPFRSPLNRPPSFVNTTGSPASSSNITSSIGGSNSVSSTPLRRIGVSGGLGLTPRSANSVTGEGARRGGRGAKRTGFSTPFKAGVTAETILAGEASRRESREGILNTTGGMIGSGVRREKTKANGEVGVVSQSVSRKRVFDLSPVEGRKTMAEAYIRPEFNSIEELREMGVPEDIWKLNLLNAPFYSFIDPSDESRALDLDLVRSELIREGCVGATRDWVENHWSQILWKLACIVRGRPALFAEGKFSWEELGRQIRYRYEREYNQGHRSSLKLIHEQVVSPASSLILCISQITWGKPAPPEPGHAPNQTGDQPVPILELTDGWYKIKANVDDCLTRAVKRGKLRVGCKVGMNGVRLEAKEGGAPPLLSFSSTYLTLTGNTTSLARWDAKLGFQPRPFIACLTSLSPDGGLIPTMDIVILKCFPIGYVDAVDLASGAPPGFPRGEKEERALQDKWNDRQEAEKQKIASELTQKLEDLLGLIDKIERLSRGFKAKEDGGAGAEDLFDDLENATDQAAFLRTIEPGQLAELASFMKRKYQEDGSKIGQDILDEIDSRCPPREVRSFRVIKFRDFQSNQPALRNGQLTLWDALSFGDEGLIEGKRYLVSNLAPGQKGAWAPPGKEGDVYVNSRKDSQWREVS</sequence>
<keyword evidence="1" id="KW-0175">Coiled coil</keyword>
<feature type="region of interest" description="Disordered" evidence="2">
    <location>
        <begin position="1"/>
        <end position="93"/>
    </location>
</feature>
<evidence type="ECO:0000256" key="1">
    <source>
        <dbReference type="SAM" id="Coils"/>
    </source>
</evidence>
<dbReference type="SUPFAM" id="SSF81872">
    <property type="entry name" value="BRCA2 helical domain"/>
    <property type="match status" value="1"/>
</dbReference>
<feature type="compositionally biased region" description="Polar residues" evidence="2">
    <location>
        <begin position="444"/>
        <end position="455"/>
    </location>
</feature>
<feature type="compositionally biased region" description="Low complexity" evidence="2">
    <location>
        <begin position="424"/>
        <end position="437"/>
    </location>
</feature>
<feature type="domain" description="BRCA2 OB1" evidence="3">
    <location>
        <begin position="804"/>
        <end position="928"/>
    </location>
</feature>
<evidence type="ECO:0000259" key="4">
    <source>
        <dbReference type="Pfam" id="PF09169"/>
    </source>
</evidence>
<feature type="region of interest" description="Disordered" evidence="2">
    <location>
        <begin position="403"/>
        <end position="613"/>
    </location>
</feature>
<organism evidence="5">
    <name type="scientific">Phaffia rhodozyma</name>
    <name type="common">Yeast</name>
    <name type="synonym">Xanthophyllomyces dendrorhous</name>
    <dbReference type="NCBI Taxonomy" id="264483"/>
    <lineage>
        <taxon>Eukaryota</taxon>
        <taxon>Fungi</taxon>
        <taxon>Dikarya</taxon>
        <taxon>Basidiomycota</taxon>
        <taxon>Agaricomycotina</taxon>
        <taxon>Tremellomycetes</taxon>
        <taxon>Cystofilobasidiales</taxon>
        <taxon>Mrakiaceae</taxon>
        <taxon>Phaffia</taxon>
    </lineage>
</organism>
<dbReference type="InterPro" id="IPR015187">
    <property type="entry name" value="BRCA2_OB_1"/>
</dbReference>
<dbReference type="PANTHER" id="PTHR11289:SF0">
    <property type="entry name" value="BREAST CANCER TYPE 2 SUSCEPTIBILITY PROTEIN"/>
    <property type="match status" value="1"/>
</dbReference>
<dbReference type="InterPro" id="IPR012340">
    <property type="entry name" value="NA-bd_OB-fold"/>
</dbReference>
<dbReference type="Gene3D" id="2.40.50.140">
    <property type="entry name" value="Nucleic acid-binding proteins"/>
    <property type="match status" value="3"/>
</dbReference>
<feature type="domain" description="Breast cancer type 2 susceptibility protein helical" evidence="4">
    <location>
        <begin position="751"/>
        <end position="798"/>
    </location>
</feature>
<reference evidence="5" key="1">
    <citation type="submission" date="2014-08" db="EMBL/GenBank/DDBJ databases">
        <authorList>
            <person name="Sharma Rahul"/>
            <person name="Thines Marco"/>
        </authorList>
    </citation>
    <scope>NUCLEOTIDE SEQUENCE</scope>
</reference>
<evidence type="ECO:0000259" key="3">
    <source>
        <dbReference type="Pfam" id="PF09103"/>
    </source>
</evidence>
<dbReference type="SUPFAM" id="SSF50249">
    <property type="entry name" value="Nucleic acid-binding proteins"/>
    <property type="match status" value="2"/>
</dbReference>
<feature type="compositionally biased region" description="Polar residues" evidence="2">
    <location>
        <begin position="1"/>
        <end position="14"/>
    </location>
</feature>
<dbReference type="Pfam" id="PF09169">
    <property type="entry name" value="BRCA-2_helical"/>
    <property type="match status" value="1"/>
</dbReference>
<feature type="region of interest" description="Disordered" evidence="2">
    <location>
        <begin position="291"/>
        <end position="340"/>
    </location>
</feature>
<dbReference type="PANTHER" id="PTHR11289">
    <property type="entry name" value="BREAST CANCER TYPE 2 SUSCEPTIBILITY PROTEIN BRCA2"/>
    <property type="match status" value="1"/>
</dbReference>
<name>A0A0F7SLK9_PHARH</name>
<feature type="compositionally biased region" description="Basic and acidic residues" evidence="2">
    <location>
        <begin position="1155"/>
        <end position="1173"/>
    </location>
</feature>
<evidence type="ECO:0000313" key="5">
    <source>
        <dbReference type="EMBL" id="CDZ97877.1"/>
    </source>
</evidence>
<feature type="compositionally biased region" description="Basic and acidic residues" evidence="2">
    <location>
        <begin position="304"/>
        <end position="331"/>
    </location>
</feature>
<feature type="compositionally biased region" description="Low complexity" evidence="2">
    <location>
        <begin position="553"/>
        <end position="574"/>
    </location>
</feature>
<dbReference type="InterPro" id="IPR015525">
    <property type="entry name" value="BRCA2"/>
</dbReference>
<dbReference type="InterPro" id="IPR036315">
    <property type="entry name" value="BRCA2_hlx_sf"/>
</dbReference>